<dbReference type="HOGENOM" id="CLU_1637846_0_0_1"/>
<keyword evidence="3" id="KW-1185">Reference proteome</keyword>
<evidence type="ECO:0000313" key="2">
    <source>
        <dbReference type="EnsemblPlants" id="LPERR03G08370.1"/>
    </source>
</evidence>
<dbReference type="Proteomes" id="UP000032180">
    <property type="component" value="Chromosome 3"/>
</dbReference>
<organism evidence="2 3">
    <name type="scientific">Leersia perrieri</name>
    <dbReference type="NCBI Taxonomy" id="77586"/>
    <lineage>
        <taxon>Eukaryota</taxon>
        <taxon>Viridiplantae</taxon>
        <taxon>Streptophyta</taxon>
        <taxon>Embryophyta</taxon>
        <taxon>Tracheophyta</taxon>
        <taxon>Spermatophyta</taxon>
        <taxon>Magnoliopsida</taxon>
        <taxon>Liliopsida</taxon>
        <taxon>Poales</taxon>
        <taxon>Poaceae</taxon>
        <taxon>BOP clade</taxon>
        <taxon>Oryzoideae</taxon>
        <taxon>Oryzeae</taxon>
        <taxon>Oryzinae</taxon>
        <taxon>Leersia</taxon>
    </lineage>
</organism>
<evidence type="ECO:0000256" key="1">
    <source>
        <dbReference type="SAM" id="MobiDB-lite"/>
    </source>
</evidence>
<dbReference type="AlphaFoldDB" id="A0A0D9VRJ3"/>
<feature type="compositionally biased region" description="Low complexity" evidence="1">
    <location>
        <begin position="28"/>
        <end position="58"/>
    </location>
</feature>
<name>A0A0D9VRJ3_9ORYZ</name>
<reference evidence="3" key="2">
    <citation type="submission" date="2013-12" db="EMBL/GenBank/DDBJ databases">
        <authorList>
            <person name="Yu Y."/>
            <person name="Lee S."/>
            <person name="de Baynast K."/>
            <person name="Wissotski M."/>
            <person name="Liu L."/>
            <person name="Talag J."/>
            <person name="Goicoechea J."/>
            <person name="Angelova A."/>
            <person name="Jetty R."/>
            <person name="Kudrna D."/>
            <person name="Golser W."/>
            <person name="Rivera L."/>
            <person name="Zhang J."/>
            <person name="Wing R."/>
        </authorList>
    </citation>
    <scope>NUCLEOTIDE SEQUENCE</scope>
</reference>
<feature type="compositionally biased region" description="Polar residues" evidence="1">
    <location>
        <begin position="1"/>
        <end position="27"/>
    </location>
</feature>
<feature type="region of interest" description="Disordered" evidence="1">
    <location>
        <begin position="1"/>
        <end position="136"/>
    </location>
</feature>
<accession>A0A0D9VRJ3</accession>
<reference evidence="2" key="3">
    <citation type="submission" date="2015-04" db="UniProtKB">
        <authorList>
            <consortium name="EnsemblPlants"/>
        </authorList>
    </citation>
    <scope>IDENTIFICATION</scope>
</reference>
<feature type="compositionally biased region" description="Low complexity" evidence="1">
    <location>
        <begin position="87"/>
        <end position="104"/>
    </location>
</feature>
<protein>
    <submittedName>
        <fullName evidence="2">Uncharacterized protein</fullName>
    </submittedName>
</protein>
<proteinExistence type="predicted"/>
<dbReference type="EnsemblPlants" id="LPERR03G08370.1">
    <property type="protein sequence ID" value="LPERR03G08370.1"/>
    <property type="gene ID" value="LPERR03G08370"/>
</dbReference>
<dbReference type="Gramene" id="LPERR03G08370.1">
    <property type="protein sequence ID" value="LPERR03G08370.1"/>
    <property type="gene ID" value="LPERR03G08370"/>
</dbReference>
<sequence>MAWPQITFTRNSPSYSVAHSAGPQQLNSPYGSSPLGRSLLSGDTAAACQPPASSPASLARRRPPATSLFPRVLRAPNASAAPPPRLPLAHSTSSRQSSPSLSFPPVGPPATPQFPGGHPESSPLPGEAATSISPLPSLQSVIDVSKKASTVKAGQEDNQVAH</sequence>
<evidence type="ECO:0000313" key="3">
    <source>
        <dbReference type="Proteomes" id="UP000032180"/>
    </source>
</evidence>
<reference evidence="2 3" key="1">
    <citation type="submission" date="2012-08" db="EMBL/GenBank/DDBJ databases">
        <title>Oryza genome evolution.</title>
        <authorList>
            <person name="Wing R.A."/>
        </authorList>
    </citation>
    <scope>NUCLEOTIDE SEQUENCE</scope>
</reference>